<dbReference type="AlphaFoldDB" id="A0A2T5FZJ4"/>
<organism evidence="2 3">
    <name type="scientific">Sphingomonas oleivorans</name>
    <dbReference type="NCBI Taxonomy" id="1735121"/>
    <lineage>
        <taxon>Bacteria</taxon>
        <taxon>Pseudomonadati</taxon>
        <taxon>Pseudomonadota</taxon>
        <taxon>Alphaproteobacteria</taxon>
        <taxon>Sphingomonadales</taxon>
        <taxon>Sphingomonadaceae</taxon>
        <taxon>Sphingomonas</taxon>
    </lineage>
</organism>
<feature type="transmembrane region" description="Helical" evidence="1">
    <location>
        <begin position="65"/>
        <end position="87"/>
    </location>
</feature>
<sequence length="130" mass="13831">MYVLLIIVAMVAILLLPIGKSERHSPGDWRVGAAFAAFVATLGSSPIISAYLSAAWGAKLGTASLFNFLWVGIASSLPLSLLCARAFGRQTYAAYLAYVERSSRAKILTLVAIWAIASTIAFAYGFVLLS</sequence>
<keyword evidence="1" id="KW-0812">Transmembrane</keyword>
<evidence type="ECO:0000256" key="1">
    <source>
        <dbReference type="SAM" id="Phobius"/>
    </source>
</evidence>
<evidence type="ECO:0008006" key="4">
    <source>
        <dbReference type="Google" id="ProtNLM"/>
    </source>
</evidence>
<keyword evidence="1" id="KW-1133">Transmembrane helix</keyword>
<keyword evidence="3" id="KW-1185">Reference proteome</keyword>
<dbReference type="Proteomes" id="UP000244162">
    <property type="component" value="Unassembled WGS sequence"/>
</dbReference>
<protein>
    <recommendedName>
        <fullName evidence="4">Sodium:solute symporter</fullName>
    </recommendedName>
</protein>
<name>A0A2T5FZJ4_9SPHN</name>
<feature type="transmembrane region" description="Helical" evidence="1">
    <location>
        <begin position="31"/>
        <end position="53"/>
    </location>
</feature>
<keyword evidence="1" id="KW-0472">Membrane</keyword>
<reference evidence="2 3" key="1">
    <citation type="submission" date="2017-09" db="EMBL/GenBank/DDBJ databases">
        <title>Sphingomonas panjinensis sp.nov., isolated from oil-contaminated soil.</title>
        <authorList>
            <person name="Wang L."/>
            <person name="Chen L."/>
        </authorList>
    </citation>
    <scope>NUCLEOTIDE SEQUENCE [LARGE SCALE GENOMIC DNA]</scope>
    <source>
        <strain evidence="2 3">FW-11</strain>
    </source>
</reference>
<feature type="transmembrane region" description="Helical" evidence="1">
    <location>
        <begin position="107"/>
        <end position="129"/>
    </location>
</feature>
<evidence type="ECO:0000313" key="3">
    <source>
        <dbReference type="Proteomes" id="UP000244162"/>
    </source>
</evidence>
<evidence type="ECO:0000313" key="2">
    <source>
        <dbReference type="EMBL" id="PTQ12126.1"/>
    </source>
</evidence>
<comment type="caution">
    <text evidence="2">The sequence shown here is derived from an EMBL/GenBank/DDBJ whole genome shotgun (WGS) entry which is preliminary data.</text>
</comment>
<gene>
    <name evidence="2" type="ORF">CLG96_06060</name>
</gene>
<accession>A0A2T5FZJ4</accession>
<dbReference type="EMBL" id="NWBU01000005">
    <property type="protein sequence ID" value="PTQ12126.1"/>
    <property type="molecule type" value="Genomic_DNA"/>
</dbReference>
<proteinExistence type="predicted"/>